<protein>
    <submittedName>
        <fullName evidence="1">Uncharacterized protein</fullName>
    </submittedName>
</protein>
<evidence type="ECO:0000313" key="2">
    <source>
        <dbReference type="Proteomes" id="UP000319063"/>
    </source>
</evidence>
<keyword evidence="2" id="KW-1185">Reference proteome</keyword>
<dbReference type="Proteomes" id="UP000319063">
    <property type="component" value="Segment"/>
</dbReference>
<dbReference type="EMBL" id="MK994515">
    <property type="protein sequence ID" value="QDB71134.1"/>
    <property type="molecule type" value="Genomic_DNA"/>
</dbReference>
<accession>A0A4Y5TP29</accession>
<name>A0A4Y5TP29_9CAUD</name>
<evidence type="ECO:0000313" key="1">
    <source>
        <dbReference type="EMBL" id="QDB71134.1"/>
    </source>
</evidence>
<sequence length="146" mass="16655">MNRQFVQEVTATLTKQVGVKRSAVSQALLLTLAYGLLIPPQISEDPAAYYQEHYEDKVRRFVNEFNERYLIDVGMVIEGTRQVWLDRYRANYIHDEGQITDFLAGNNPGRKYLMSMDQTLEESASIAKAAAVLYPQISAYLMGIDK</sequence>
<proteinExistence type="predicted"/>
<gene>
    <name evidence="1" type="ORF">CPT_Moabite_104</name>
</gene>
<organism evidence="1 2">
    <name type="scientific">Serratia phage Moabite</name>
    <dbReference type="NCBI Taxonomy" id="2587814"/>
    <lineage>
        <taxon>Viruses</taxon>
        <taxon>Duplodnaviria</taxon>
        <taxon>Heunggongvirae</taxon>
        <taxon>Uroviricota</taxon>
        <taxon>Caudoviricetes</taxon>
        <taxon>Chimalliviridae</taxon>
        <taxon>Moabitevirus</taxon>
        <taxon>Moabitevirus moabite</taxon>
    </lineage>
</organism>
<reference evidence="2" key="1">
    <citation type="submission" date="2019-05" db="EMBL/GenBank/DDBJ databases">
        <title>Complete Genome Sequence of Serratia marcescens Myophage Moabite.</title>
        <authorList>
            <person name="Price L."/>
            <person name="Rohren M."/>
            <person name="Newkirk H."/>
            <person name="Liu M."/>
            <person name="Ramsey J."/>
        </authorList>
    </citation>
    <scope>NUCLEOTIDE SEQUENCE [LARGE SCALE GENOMIC DNA]</scope>
</reference>